<reference evidence="3 4" key="2">
    <citation type="submission" date="2024-10" db="EMBL/GenBank/DDBJ databases">
        <authorList>
            <person name="Ryan C."/>
        </authorList>
    </citation>
    <scope>NUCLEOTIDE SEQUENCE [LARGE SCALE GENOMIC DNA]</scope>
</reference>
<accession>A0ABC9F3H9</accession>
<dbReference type="InterPro" id="IPR032675">
    <property type="entry name" value="LRR_dom_sf"/>
</dbReference>
<reference evidence="4" key="1">
    <citation type="submission" date="2024-06" db="EMBL/GenBank/DDBJ databases">
        <authorList>
            <person name="Ryan C."/>
        </authorList>
    </citation>
    <scope>NUCLEOTIDE SEQUENCE [LARGE SCALE GENOMIC DNA]</scope>
</reference>
<evidence type="ECO:0000256" key="2">
    <source>
        <dbReference type="ARBA" id="ARBA00022737"/>
    </source>
</evidence>
<dbReference type="EMBL" id="OZ075115">
    <property type="protein sequence ID" value="CAL5067514.1"/>
    <property type="molecule type" value="Genomic_DNA"/>
</dbReference>
<dbReference type="Proteomes" id="UP001497457">
    <property type="component" value="Chromosome 5rd"/>
</dbReference>
<dbReference type="AlphaFoldDB" id="A0ABC9F3H9"/>
<evidence type="ECO:0000313" key="4">
    <source>
        <dbReference type="Proteomes" id="UP001497457"/>
    </source>
</evidence>
<dbReference type="PANTHER" id="PTHR47186">
    <property type="entry name" value="LEUCINE-RICH REPEAT-CONTAINING PROTEIN 57"/>
    <property type="match status" value="1"/>
</dbReference>
<protein>
    <submittedName>
        <fullName evidence="3">Uncharacterized protein</fullName>
    </submittedName>
</protein>
<dbReference type="SMART" id="SM00369">
    <property type="entry name" value="LRR_TYP"/>
    <property type="match status" value="4"/>
</dbReference>
<dbReference type="InterPro" id="IPR003591">
    <property type="entry name" value="Leu-rich_rpt_typical-subtyp"/>
</dbReference>
<dbReference type="PANTHER" id="PTHR47186:SF3">
    <property type="entry name" value="OS09G0267800 PROTEIN"/>
    <property type="match status" value="1"/>
</dbReference>
<proteinExistence type="predicted"/>
<evidence type="ECO:0000256" key="1">
    <source>
        <dbReference type="ARBA" id="ARBA00022614"/>
    </source>
</evidence>
<evidence type="ECO:0000313" key="3">
    <source>
        <dbReference type="EMBL" id="CAL5067514.1"/>
    </source>
</evidence>
<sequence length="1088" mass="125790">MVFETPLSQWRHYLQDMNFWLHGYLNSDAYRKLERKLDIGAQWVMWNLGIEEPRCNTCWFTRAISSIARDVSIRRHGPLDHVIEVDMKQTTMLQEGKGLSINSKLAIKVAEQLGLLNQKLKAEGEELWYYTYGQEAVYPWIDVQGSIVPQINQTLAGKKYLLVVENLNEPIKPTKVDAFTEDLECLPPPKWKDSFWILSVTSRDVYARIYPGLSGRTSLYIWDDMLMLTLYSLHQAAKYILVATRHKDEKYWHCVAVRCFHYATMLLIPHFSSARGHGDQQSSDALTADELIRQWAAQGIITSIQDRTGEVTSARYHSEYNTIYQVGNVILEAFQEYSLLQLPLSLASNNVDTMISAAHFLAHIVPTLLAEHHTIDELCEGNHPGMEHMQWISHVGDQGCHVRREWLNHGSNGPSSLTIRHCSRQSRLFAKLNHLLAKLPYLRVLDLSYTEIQSLPPSVCCLQQLQLLYLSNTPLELLPASICLLQKLQFLSLRGCYNLTSPFNFSKTEAIVPENNSNEKINLLYLDLSYSNINTFHCDFFHHMPDLQELLFVKCFNLEELPPSIVSLSSLTRLELTGTQIKSISWEMFEEMKMLQSLKLIENRILLFALPRLVSKLCGLIDVHIEGYESTTEVTIERHPTLRSFTIIGAPHMRRLSLRGCKMLGHVDIKEVDGLEEVDLSATAIKELPDNIPNLPQLRQLLLMGVPSLRRFPWHKVQRLPSVFCLDHFSDDRTTNHSNPQVARVCISDSRLFYSLNSKICYILRNNGFYVRVTSCKTTTRKVRDEEDMVETNRLQEALTAYADVRHCYTTAGVSMVSMDDVPLFRETERHVEMSSADRYPHALKPLLDVTKSFSMSDDAHVSSPSDLTRCLRAGGLKECMLRRCHRMVHVFNMRQYDQETLYVEKAYVSHLKSLTHFCRARLRDGPFRPLPPFPGLRRPSRHRKAFVEQMQRRFLWLVAQPYSLSYALKHLVLENCPSSHPSPSPGYLQLPCLRRIRLQELPLLEHLHVDDPTLDAPKWEELHVRGCWSLCRLPRLRQQPAKAVKASGERAWWNKLRWHDHRSHYEPRLPPAYASIRERVIIRTYLR</sequence>
<gene>
    <name evidence="3" type="ORF">URODEC1_LOCUS101033</name>
</gene>
<organism evidence="3 4">
    <name type="scientific">Urochloa decumbens</name>
    <dbReference type="NCBI Taxonomy" id="240449"/>
    <lineage>
        <taxon>Eukaryota</taxon>
        <taxon>Viridiplantae</taxon>
        <taxon>Streptophyta</taxon>
        <taxon>Embryophyta</taxon>
        <taxon>Tracheophyta</taxon>
        <taxon>Spermatophyta</taxon>
        <taxon>Magnoliopsida</taxon>
        <taxon>Liliopsida</taxon>
        <taxon>Poales</taxon>
        <taxon>Poaceae</taxon>
        <taxon>PACMAD clade</taxon>
        <taxon>Panicoideae</taxon>
        <taxon>Panicodae</taxon>
        <taxon>Paniceae</taxon>
        <taxon>Melinidinae</taxon>
        <taxon>Urochloa</taxon>
    </lineage>
</organism>
<dbReference type="Gene3D" id="3.80.10.10">
    <property type="entry name" value="Ribonuclease Inhibitor"/>
    <property type="match status" value="3"/>
</dbReference>
<dbReference type="SUPFAM" id="SSF52058">
    <property type="entry name" value="L domain-like"/>
    <property type="match status" value="1"/>
</dbReference>
<name>A0ABC9F3H9_9POAL</name>
<keyword evidence="2" id="KW-0677">Repeat</keyword>
<keyword evidence="4" id="KW-1185">Reference proteome</keyword>
<keyword evidence="1" id="KW-0433">Leucine-rich repeat</keyword>